<evidence type="ECO:0000256" key="1">
    <source>
        <dbReference type="ARBA" id="ARBA00004141"/>
    </source>
</evidence>
<evidence type="ECO:0000256" key="3">
    <source>
        <dbReference type="ARBA" id="ARBA00022692"/>
    </source>
</evidence>
<evidence type="ECO:0000256" key="4">
    <source>
        <dbReference type="ARBA" id="ARBA00022989"/>
    </source>
</evidence>
<evidence type="ECO:0000256" key="6">
    <source>
        <dbReference type="SAM" id="Phobius"/>
    </source>
</evidence>
<protein>
    <submittedName>
        <fullName evidence="8">Multidrug effflux MFS transporter</fullName>
    </submittedName>
</protein>
<dbReference type="Proteomes" id="UP000323142">
    <property type="component" value="Unassembled WGS sequence"/>
</dbReference>
<feature type="transmembrane region" description="Helical" evidence="6">
    <location>
        <begin position="166"/>
        <end position="186"/>
    </location>
</feature>
<keyword evidence="9" id="KW-1185">Reference proteome</keyword>
<dbReference type="GO" id="GO:0005886">
    <property type="term" value="C:plasma membrane"/>
    <property type="evidence" value="ECO:0007669"/>
    <property type="project" value="TreeGrafter"/>
</dbReference>
<sequence length="405" mass="40760">MTTHPQAPSRALLVLLVALSSLGEISTQLLLPSLSAIEADLGGRPGSIHVALGAFVAAFGLGQLLFGPLSDRLGRRRVILAGLALHLAATAGLFYAHSIPEFAVLRALQGIGACAAYVLARAVVRDVWRDGAAPALALMMFGTLLTIAIAPVVGGLVVGTGAGWRAAQAVVLALALATAFATVALYRESNAAPNPGAGRLATLAAGYRDLLDGRAYRAHAMALAFSYGTLFTFVAGSSFVFVETLGRTRAEYGLLFGLIVSGLVLGTHLARGLTPRLGAERVVRIGGVLMLGGTLAAAILHHVPGLALVGIVIPQMVVTTGGGLILPATLAGAVLPNPHRAGMAAGFMGFAQMAGATGGGVMLALLPSGSALPMLAVQLGLAAAGFAAFRLTLRGAGAAPQPAAS</sequence>
<dbReference type="AlphaFoldDB" id="A0A5B2VGK4"/>
<evidence type="ECO:0000313" key="8">
    <source>
        <dbReference type="EMBL" id="KAA2238241.1"/>
    </source>
</evidence>
<name>A0A5B2VGK4_9HYPH</name>
<dbReference type="GO" id="GO:0022857">
    <property type="term" value="F:transmembrane transporter activity"/>
    <property type="evidence" value="ECO:0007669"/>
    <property type="project" value="InterPro"/>
</dbReference>
<feature type="transmembrane region" description="Helical" evidence="6">
    <location>
        <begin position="252"/>
        <end position="270"/>
    </location>
</feature>
<dbReference type="OrthoDB" id="9800416at2"/>
<comment type="subcellular location">
    <subcellularLocation>
        <location evidence="1">Membrane</location>
        <topology evidence="1">Multi-pass membrane protein</topology>
    </subcellularLocation>
</comment>
<dbReference type="PANTHER" id="PTHR23502">
    <property type="entry name" value="MAJOR FACILITATOR SUPERFAMILY"/>
    <property type="match status" value="1"/>
</dbReference>
<feature type="transmembrane region" description="Helical" evidence="6">
    <location>
        <begin position="372"/>
        <end position="393"/>
    </location>
</feature>
<dbReference type="Pfam" id="PF07690">
    <property type="entry name" value="MFS_1"/>
    <property type="match status" value="1"/>
</dbReference>
<feature type="transmembrane region" description="Helical" evidence="6">
    <location>
        <begin position="136"/>
        <end position="160"/>
    </location>
</feature>
<keyword evidence="5 6" id="KW-0472">Membrane</keyword>
<gene>
    <name evidence="8" type="ORF">F0L46_06235</name>
</gene>
<dbReference type="InterPro" id="IPR011701">
    <property type="entry name" value="MFS"/>
</dbReference>
<keyword evidence="4 6" id="KW-1133">Transmembrane helix</keyword>
<dbReference type="InterPro" id="IPR036259">
    <property type="entry name" value="MFS_trans_sf"/>
</dbReference>
<dbReference type="InterPro" id="IPR020846">
    <property type="entry name" value="MFS_dom"/>
</dbReference>
<organism evidence="8 9">
    <name type="scientific">Salinarimonas soli</name>
    <dbReference type="NCBI Taxonomy" id="1638099"/>
    <lineage>
        <taxon>Bacteria</taxon>
        <taxon>Pseudomonadati</taxon>
        <taxon>Pseudomonadota</taxon>
        <taxon>Alphaproteobacteria</taxon>
        <taxon>Hyphomicrobiales</taxon>
        <taxon>Salinarimonadaceae</taxon>
        <taxon>Salinarimonas</taxon>
    </lineage>
</organism>
<accession>A0A5B2VGK4</accession>
<feature type="transmembrane region" description="Helical" evidence="6">
    <location>
        <begin position="103"/>
        <end position="124"/>
    </location>
</feature>
<feature type="transmembrane region" description="Helical" evidence="6">
    <location>
        <begin position="347"/>
        <end position="366"/>
    </location>
</feature>
<dbReference type="Gene3D" id="1.20.1720.10">
    <property type="entry name" value="Multidrug resistance protein D"/>
    <property type="match status" value="1"/>
</dbReference>
<keyword evidence="3 6" id="KW-0812">Transmembrane</keyword>
<evidence type="ECO:0000313" key="9">
    <source>
        <dbReference type="Proteomes" id="UP000323142"/>
    </source>
</evidence>
<feature type="transmembrane region" description="Helical" evidence="6">
    <location>
        <begin position="78"/>
        <end position="97"/>
    </location>
</feature>
<keyword evidence="2" id="KW-0813">Transport</keyword>
<feature type="transmembrane region" description="Helical" evidence="6">
    <location>
        <begin position="282"/>
        <end position="300"/>
    </location>
</feature>
<comment type="caution">
    <text evidence="8">The sequence shown here is derived from an EMBL/GenBank/DDBJ whole genome shotgun (WGS) entry which is preliminary data.</text>
</comment>
<dbReference type="GO" id="GO:1990961">
    <property type="term" value="P:xenobiotic detoxification by transmembrane export across the plasma membrane"/>
    <property type="evidence" value="ECO:0007669"/>
    <property type="project" value="TreeGrafter"/>
</dbReference>
<evidence type="ECO:0000256" key="2">
    <source>
        <dbReference type="ARBA" id="ARBA00022448"/>
    </source>
</evidence>
<dbReference type="PRINTS" id="PR01035">
    <property type="entry name" value="TCRTETA"/>
</dbReference>
<dbReference type="EMBL" id="VUOA01000014">
    <property type="protein sequence ID" value="KAA2238241.1"/>
    <property type="molecule type" value="Genomic_DNA"/>
</dbReference>
<feature type="domain" description="Major facilitator superfamily (MFS) profile" evidence="7">
    <location>
        <begin position="12"/>
        <end position="397"/>
    </location>
</feature>
<reference evidence="8 9" key="2">
    <citation type="submission" date="2019-09" db="EMBL/GenBank/DDBJ databases">
        <authorList>
            <person name="Jin C."/>
        </authorList>
    </citation>
    <scope>NUCLEOTIDE SEQUENCE [LARGE SCALE GENOMIC DNA]</scope>
    <source>
        <strain evidence="8 9">BN140002</strain>
    </source>
</reference>
<dbReference type="RefSeq" id="WP_149816189.1">
    <property type="nucleotide sequence ID" value="NZ_VUOA01000014.1"/>
</dbReference>
<evidence type="ECO:0000259" key="7">
    <source>
        <dbReference type="PROSITE" id="PS50850"/>
    </source>
</evidence>
<feature type="transmembrane region" description="Helical" evidence="6">
    <location>
        <begin position="218"/>
        <end position="240"/>
    </location>
</feature>
<feature type="transmembrane region" description="Helical" evidence="6">
    <location>
        <begin position="47"/>
        <end position="66"/>
    </location>
</feature>
<proteinExistence type="predicted"/>
<dbReference type="PANTHER" id="PTHR23502:SF132">
    <property type="entry name" value="POLYAMINE TRANSPORTER 2-RELATED"/>
    <property type="match status" value="1"/>
</dbReference>
<dbReference type="SUPFAM" id="SSF103473">
    <property type="entry name" value="MFS general substrate transporter"/>
    <property type="match status" value="1"/>
</dbReference>
<dbReference type="InterPro" id="IPR001958">
    <property type="entry name" value="Tet-R_TetA/multi-R_MdtG-like"/>
</dbReference>
<evidence type="ECO:0000256" key="5">
    <source>
        <dbReference type="ARBA" id="ARBA00023136"/>
    </source>
</evidence>
<reference evidence="8 9" key="1">
    <citation type="submission" date="2019-09" db="EMBL/GenBank/DDBJ databases">
        <title>Salinarimonas rosea gen. nov., sp. nov., a new member of the a-2 subgroup of the Proteobacteria.</title>
        <authorList>
            <person name="Liu J."/>
        </authorList>
    </citation>
    <scope>NUCLEOTIDE SEQUENCE [LARGE SCALE GENOMIC DNA]</scope>
    <source>
        <strain evidence="8 9">BN140002</strain>
    </source>
</reference>
<dbReference type="PROSITE" id="PS50850">
    <property type="entry name" value="MFS"/>
    <property type="match status" value="1"/>
</dbReference>
<feature type="transmembrane region" description="Helical" evidence="6">
    <location>
        <begin position="306"/>
        <end position="335"/>
    </location>
</feature>